<dbReference type="Gene3D" id="3.40.190.290">
    <property type="match status" value="1"/>
</dbReference>
<dbReference type="Gene3D" id="1.10.10.10">
    <property type="entry name" value="Winged helix-like DNA-binding domain superfamily/Winged helix DNA-binding domain"/>
    <property type="match status" value="1"/>
</dbReference>
<evidence type="ECO:0000256" key="4">
    <source>
        <dbReference type="ARBA" id="ARBA00023163"/>
    </source>
</evidence>
<dbReference type="GO" id="GO:0006351">
    <property type="term" value="P:DNA-templated transcription"/>
    <property type="evidence" value="ECO:0007669"/>
    <property type="project" value="TreeGrafter"/>
</dbReference>
<feature type="domain" description="HTH lysR-type" evidence="5">
    <location>
        <begin position="1"/>
        <end position="59"/>
    </location>
</feature>
<dbReference type="InterPro" id="IPR000847">
    <property type="entry name" value="LysR_HTH_N"/>
</dbReference>
<dbReference type="PANTHER" id="PTHR30537">
    <property type="entry name" value="HTH-TYPE TRANSCRIPTIONAL REGULATOR"/>
    <property type="match status" value="1"/>
</dbReference>
<dbReference type="RefSeq" id="WP_044435984.1">
    <property type="nucleotide sequence ID" value="NZ_BJYZ01000047.1"/>
</dbReference>
<keyword evidence="7" id="KW-1185">Reference proteome</keyword>
<name>A0A512E1Q3_9PROT</name>
<evidence type="ECO:0000313" key="7">
    <source>
        <dbReference type="Proteomes" id="UP000321523"/>
    </source>
</evidence>
<dbReference type="InterPro" id="IPR036388">
    <property type="entry name" value="WH-like_DNA-bd_sf"/>
</dbReference>
<evidence type="ECO:0000256" key="1">
    <source>
        <dbReference type="ARBA" id="ARBA00009437"/>
    </source>
</evidence>
<dbReference type="EMBL" id="BJYZ01000047">
    <property type="protein sequence ID" value="GEO42649.1"/>
    <property type="molecule type" value="Genomic_DNA"/>
</dbReference>
<dbReference type="SUPFAM" id="SSF46785">
    <property type="entry name" value="Winged helix' DNA-binding domain"/>
    <property type="match status" value="1"/>
</dbReference>
<dbReference type="AlphaFoldDB" id="A0A512E1Q3"/>
<dbReference type="GO" id="GO:0043565">
    <property type="term" value="F:sequence-specific DNA binding"/>
    <property type="evidence" value="ECO:0007669"/>
    <property type="project" value="TreeGrafter"/>
</dbReference>
<accession>A0A512E1Q3</accession>
<keyword evidence="2" id="KW-0805">Transcription regulation</keyword>
<organism evidence="6 7">
    <name type="scientific">Skermanella aerolata</name>
    <dbReference type="NCBI Taxonomy" id="393310"/>
    <lineage>
        <taxon>Bacteria</taxon>
        <taxon>Pseudomonadati</taxon>
        <taxon>Pseudomonadota</taxon>
        <taxon>Alphaproteobacteria</taxon>
        <taxon>Rhodospirillales</taxon>
        <taxon>Azospirillaceae</taxon>
        <taxon>Skermanella</taxon>
    </lineage>
</organism>
<evidence type="ECO:0000256" key="2">
    <source>
        <dbReference type="ARBA" id="ARBA00023015"/>
    </source>
</evidence>
<dbReference type="Pfam" id="PF00126">
    <property type="entry name" value="HTH_1"/>
    <property type="match status" value="1"/>
</dbReference>
<comment type="similarity">
    <text evidence="1">Belongs to the LysR transcriptional regulatory family.</text>
</comment>
<comment type="caution">
    <text evidence="6">The sequence shown here is derived from an EMBL/GenBank/DDBJ whole genome shotgun (WGS) entry which is preliminary data.</text>
</comment>
<protein>
    <submittedName>
        <fullName evidence="6">LysR family transcriptional regulator</fullName>
    </submittedName>
</protein>
<dbReference type="CDD" id="cd08473">
    <property type="entry name" value="PBP2_CrgA_like_4"/>
    <property type="match status" value="1"/>
</dbReference>
<dbReference type="Proteomes" id="UP000321523">
    <property type="component" value="Unassembled WGS sequence"/>
</dbReference>
<dbReference type="OrthoDB" id="9812435at2"/>
<dbReference type="InterPro" id="IPR058163">
    <property type="entry name" value="LysR-type_TF_proteobact-type"/>
</dbReference>
<reference evidence="6 7" key="1">
    <citation type="submission" date="2019-07" db="EMBL/GenBank/DDBJ databases">
        <title>Whole genome shotgun sequence of Skermanella aerolata NBRC 106429.</title>
        <authorList>
            <person name="Hosoyama A."/>
            <person name="Uohara A."/>
            <person name="Ohji S."/>
            <person name="Ichikawa N."/>
        </authorList>
    </citation>
    <scope>NUCLEOTIDE SEQUENCE [LARGE SCALE GENOMIC DNA]</scope>
    <source>
        <strain evidence="6 7">NBRC 106429</strain>
    </source>
</reference>
<gene>
    <name evidence="6" type="ORF">SAE02_67970</name>
</gene>
<evidence type="ECO:0000313" key="6">
    <source>
        <dbReference type="EMBL" id="GEO42649.1"/>
    </source>
</evidence>
<dbReference type="FunFam" id="1.10.10.10:FF:000001">
    <property type="entry name" value="LysR family transcriptional regulator"/>
    <property type="match status" value="1"/>
</dbReference>
<evidence type="ECO:0000256" key="3">
    <source>
        <dbReference type="ARBA" id="ARBA00023125"/>
    </source>
</evidence>
<keyword evidence="4" id="KW-0804">Transcription</keyword>
<dbReference type="Pfam" id="PF03466">
    <property type="entry name" value="LysR_substrate"/>
    <property type="match status" value="1"/>
</dbReference>
<sequence>MTDYNDLFYFAQVVEHGGFAAASRSIGVPKSKLSRRVAELEGKLGVRLIQRSTRRFSVTEVGRIYHSHCLAMVAEAEAAQEAIDRTQAEPQGTIRISCPVIILQGFLSPIVSRFLVDHPRVRMHVEATNRRVDVIEEGFDLALRVRQPPLENSGLILKVLNHHTSLMVASPEFLRRAGQPRTADDLEGLDSVAMTGPGADHHWTLTARDGTVRRIAHRPRLVTDDMVALRQAAVDGVGIAQLPEMMVQGEIARGSLVGVLEGWTMPGGLFHVVFPSRRGLVPAVRLFIDAIESSVRTPDPATPIEVEA</sequence>
<evidence type="ECO:0000259" key="5">
    <source>
        <dbReference type="PROSITE" id="PS50931"/>
    </source>
</evidence>
<keyword evidence="3" id="KW-0238">DNA-binding</keyword>
<dbReference type="InterPro" id="IPR036390">
    <property type="entry name" value="WH_DNA-bd_sf"/>
</dbReference>
<dbReference type="InterPro" id="IPR005119">
    <property type="entry name" value="LysR_subst-bd"/>
</dbReference>
<dbReference type="SUPFAM" id="SSF53850">
    <property type="entry name" value="Periplasmic binding protein-like II"/>
    <property type="match status" value="1"/>
</dbReference>
<dbReference type="PROSITE" id="PS50931">
    <property type="entry name" value="HTH_LYSR"/>
    <property type="match status" value="1"/>
</dbReference>
<proteinExistence type="inferred from homology"/>
<dbReference type="PANTHER" id="PTHR30537:SF31">
    <property type="entry name" value="TRANSCRIPTIONAL REGULATOR, LYSR FAMILY"/>
    <property type="match status" value="1"/>
</dbReference>
<dbReference type="GO" id="GO:0003700">
    <property type="term" value="F:DNA-binding transcription factor activity"/>
    <property type="evidence" value="ECO:0007669"/>
    <property type="project" value="InterPro"/>
</dbReference>